<feature type="region of interest" description="Disordered" evidence="2">
    <location>
        <begin position="60"/>
        <end position="80"/>
    </location>
</feature>
<dbReference type="Gene3D" id="3.40.630.190">
    <property type="entry name" value="LCP protein"/>
    <property type="match status" value="1"/>
</dbReference>
<dbReference type="InterPro" id="IPR050922">
    <property type="entry name" value="LytR/CpsA/Psr_CW_biosynth"/>
</dbReference>
<dbReference type="Pfam" id="PF03816">
    <property type="entry name" value="LytR_cpsA_psr"/>
    <property type="match status" value="1"/>
</dbReference>
<proteinExistence type="inferred from homology"/>
<dbReference type="EMBL" id="FJNE01000006">
    <property type="protein sequence ID" value="CZQ96289.1"/>
    <property type="molecule type" value="Genomic_DNA"/>
</dbReference>
<gene>
    <name evidence="4" type="ORF">Tpal_1984</name>
</gene>
<feature type="compositionally biased region" description="Low complexity" evidence="2">
    <location>
        <begin position="60"/>
        <end position="79"/>
    </location>
</feature>
<dbReference type="PANTHER" id="PTHR33392:SF6">
    <property type="entry name" value="POLYISOPRENYL-TEICHOIC ACID--PEPTIDOGLYCAN TEICHOIC ACID TRANSFERASE TAGU"/>
    <property type="match status" value="1"/>
</dbReference>
<protein>
    <recommendedName>
        <fullName evidence="3">Cell envelope-related transcriptional attenuator domain-containing protein</fullName>
    </recommendedName>
</protein>
<dbReference type="AlphaFoldDB" id="A0A143YS40"/>
<accession>A0A143YS40</accession>
<dbReference type="NCBIfam" id="TIGR00350">
    <property type="entry name" value="lytR_cpsA_psr"/>
    <property type="match status" value="1"/>
</dbReference>
<evidence type="ECO:0000256" key="1">
    <source>
        <dbReference type="ARBA" id="ARBA00006068"/>
    </source>
</evidence>
<feature type="domain" description="Cell envelope-related transcriptional attenuator" evidence="3">
    <location>
        <begin position="127"/>
        <end position="270"/>
    </location>
</feature>
<name>A0A143YS40_9LACT</name>
<reference evidence="4 5" key="1">
    <citation type="submission" date="2016-02" db="EMBL/GenBank/DDBJ databases">
        <authorList>
            <person name="Wen L."/>
            <person name="He K."/>
            <person name="Yang H."/>
        </authorList>
    </citation>
    <scope>NUCLEOTIDE SEQUENCE [LARGE SCALE GENOMIC DNA]</scope>
    <source>
        <strain evidence="4">Trichococcus palustris</strain>
    </source>
</reference>
<organism evidence="4 5">
    <name type="scientific">Trichococcus palustris</name>
    <dbReference type="NCBI Taxonomy" id="140314"/>
    <lineage>
        <taxon>Bacteria</taxon>
        <taxon>Bacillati</taxon>
        <taxon>Bacillota</taxon>
        <taxon>Bacilli</taxon>
        <taxon>Lactobacillales</taxon>
        <taxon>Carnobacteriaceae</taxon>
        <taxon>Trichococcus</taxon>
    </lineage>
</organism>
<evidence type="ECO:0000256" key="2">
    <source>
        <dbReference type="SAM" id="MobiDB-lite"/>
    </source>
</evidence>
<dbReference type="InterPro" id="IPR004474">
    <property type="entry name" value="LytR_CpsA_psr"/>
</dbReference>
<sequence length="352" mass="38074">MENQPNKKNRRGLKIFFGLLLVILVSFSVYAYSVYHNVNNTAEAMYAPVETEDYRDFSGTAATSDSTAATEDSTATSEAVVMSDEGAATSNTAAASSPSELVERGQAISILLLGVDTGDLGRTEQGRSDSMIVATINPTTEKTTLLSIPRDTYAEIIGHGTWDKINHAYAFGGTAMSINSVQKLLDIPIDFYVTVNMAGIKEVVDAVGGIDVNSPLAFSQNGYDFVVGANHLAGEAALAFSRMRYEDPAGDTGRQGRQRLVIEAVLKKMATPETLLNYQDILASLSTNVQTNFQMSDYLMLRSNEYLAAANNVQQEQLGGAGGMMDSIYYNFVDDAELARVQSIMQAQLELE</sequence>
<evidence type="ECO:0000313" key="5">
    <source>
        <dbReference type="Proteomes" id="UP000242754"/>
    </source>
</evidence>
<dbReference type="STRING" id="140314.SAMN04488076_10421"/>
<dbReference type="PANTHER" id="PTHR33392">
    <property type="entry name" value="POLYISOPRENYL-TEICHOIC ACID--PEPTIDOGLYCAN TEICHOIC ACID TRANSFERASE TAGU"/>
    <property type="match status" value="1"/>
</dbReference>
<comment type="similarity">
    <text evidence="1">Belongs to the LytR/CpsA/Psr (LCP) family.</text>
</comment>
<evidence type="ECO:0000259" key="3">
    <source>
        <dbReference type="Pfam" id="PF03816"/>
    </source>
</evidence>
<keyword evidence="5" id="KW-1185">Reference proteome</keyword>
<evidence type="ECO:0000313" key="4">
    <source>
        <dbReference type="EMBL" id="CZQ96289.1"/>
    </source>
</evidence>
<dbReference type="RefSeq" id="WP_245825779.1">
    <property type="nucleotide sequence ID" value="NZ_FJNE01000006.1"/>
</dbReference>
<dbReference type="Proteomes" id="UP000242754">
    <property type="component" value="Unassembled WGS sequence"/>
</dbReference>